<evidence type="ECO:0000313" key="7">
    <source>
        <dbReference type="EMBL" id="RGR74144.1"/>
    </source>
</evidence>
<evidence type="ECO:0000256" key="1">
    <source>
        <dbReference type="ARBA" id="ARBA00022737"/>
    </source>
</evidence>
<dbReference type="CDD" id="cd05568">
    <property type="entry name" value="PTS_IIB_bgl_like"/>
    <property type="match status" value="1"/>
</dbReference>
<dbReference type="Proteomes" id="UP000284178">
    <property type="component" value="Unassembled WGS sequence"/>
</dbReference>
<dbReference type="CDD" id="cd00211">
    <property type="entry name" value="PTS_IIA_fru"/>
    <property type="match status" value="1"/>
</dbReference>
<evidence type="ECO:0000256" key="4">
    <source>
        <dbReference type="ARBA" id="ARBA00023163"/>
    </source>
</evidence>
<sequence>MNDQKSNYYTQLILKALLNKEMVTTGQLAEEIGLSEKTIRTKVEVINNMLLDNQLGEICKKPRIGIWLDADPQQRLKINSLINNSANMDVLQNDQIRTATALKLILKSTKNNTLTTKQLASQLYLSVPTTLKVINDCRSWLKLFNIELNVVRNKGLELAYNEVSYRLALKHFILKFDTETNVEESILFFMPGLDLEAIRRGIMETEKEWSFEFAEESFNEVLVYASLAIYQNQQKNGRKLKFSDEELEMLQKYNEYSFAEAIFKKLGAHFNMTLPTEEKAFLSIQILCSKLIDSGYSADSGEVLREYDNKLQEFVRKIISVVSNVLNVDLTHDEALVHGLLIHMRPTLFRLRYERGHTNGLTSYIKTEYKKTFRVAWLISVLFEEYFDLKVSEDELGYIVLYIQSALERNENPVRTMLVSASGMGINQMLCDKICRSFSLIHSVKVVSVHDFKIEKVEDVDLILTTRELGLHDPRIVEIDDFLSDASIQKINHWIRNTILNKVSEAQFDADCHQLFEPDLIFTHLEIDDKPALLKFLCDRLVRKGYVTRKYVKTVLDREAFTPTSIGNGVAIPHGDQNEINEARVVIATLEKPILWDSEQVDVIFLLVVKMTNDFEIRRTQAFYKQYIKLVGTDDQVNVLRNFQTNVDFYKYLIK</sequence>
<dbReference type="InterPro" id="IPR011608">
    <property type="entry name" value="PRD"/>
</dbReference>
<dbReference type="Gene3D" id="3.40.930.10">
    <property type="entry name" value="Mannitol-specific EII, Chain A"/>
    <property type="match status" value="1"/>
</dbReference>
<evidence type="ECO:0000256" key="3">
    <source>
        <dbReference type="ARBA" id="ARBA00023159"/>
    </source>
</evidence>
<keyword evidence="1" id="KW-0677">Repeat</keyword>
<evidence type="ECO:0000259" key="5">
    <source>
        <dbReference type="PROSITE" id="PS51094"/>
    </source>
</evidence>
<feature type="domain" description="PRD" evidence="6">
    <location>
        <begin position="189"/>
        <end position="296"/>
    </location>
</feature>
<dbReference type="InterPro" id="IPR002178">
    <property type="entry name" value="PTS_EIIA_type-2_dom"/>
</dbReference>
<reference evidence="7 8" key="1">
    <citation type="submission" date="2018-08" db="EMBL/GenBank/DDBJ databases">
        <title>A genome reference for cultivated species of the human gut microbiota.</title>
        <authorList>
            <person name="Zou Y."/>
            <person name="Xue W."/>
            <person name="Luo G."/>
        </authorList>
    </citation>
    <scope>NUCLEOTIDE SEQUENCE [LARGE SCALE GENOMIC DNA]</scope>
    <source>
        <strain evidence="7 8">AF24-29</strain>
    </source>
</reference>
<feature type="domain" description="PRD" evidence="6">
    <location>
        <begin position="306"/>
        <end position="413"/>
    </location>
</feature>
<dbReference type="Pfam" id="PF00359">
    <property type="entry name" value="PTS_EIIA_2"/>
    <property type="match status" value="1"/>
</dbReference>
<gene>
    <name evidence="7" type="ORF">DWY25_08695</name>
</gene>
<dbReference type="InterPro" id="IPR050661">
    <property type="entry name" value="BglG_antiterminators"/>
</dbReference>
<dbReference type="PROSITE" id="PS51094">
    <property type="entry name" value="PTS_EIIA_TYPE_2"/>
    <property type="match status" value="1"/>
</dbReference>
<dbReference type="EMBL" id="QRUP01000009">
    <property type="protein sequence ID" value="RGR74144.1"/>
    <property type="molecule type" value="Genomic_DNA"/>
</dbReference>
<dbReference type="PANTHER" id="PTHR30185">
    <property type="entry name" value="CRYPTIC BETA-GLUCOSIDE BGL OPERON ANTITERMINATOR"/>
    <property type="match status" value="1"/>
</dbReference>
<evidence type="ECO:0000256" key="2">
    <source>
        <dbReference type="ARBA" id="ARBA00023015"/>
    </source>
</evidence>
<proteinExistence type="predicted"/>
<dbReference type="PANTHER" id="PTHR30185:SF18">
    <property type="entry name" value="TRANSCRIPTIONAL REGULATOR MTLR"/>
    <property type="match status" value="1"/>
</dbReference>
<dbReference type="Pfam" id="PF05043">
    <property type="entry name" value="Mga"/>
    <property type="match status" value="1"/>
</dbReference>
<keyword evidence="3" id="KW-0010">Activator</keyword>
<dbReference type="SUPFAM" id="SSF63520">
    <property type="entry name" value="PTS-regulatory domain, PRD"/>
    <property type="match status" value="2"/>
</dbReference>
<dbReference type="Gene3D" id="1.10.1790.10">
    <property type="entry name" value="PRD domain"/>
    <property type="match status" value="2"/>
</dbReference>
<dbReference type="Pfam" id="PF00874">
    <property type="entry name" value="PRD"/>
    <property type="match status" value="2"/>
</dbReference>
<dbReference type="GO" id="GO:0006355">
    <property type="term" value="P:regulation of DNA-templated transcription"/>
    <property type="evidence" value="ECO:0007669"/>
    <property type="project" value="InterPro"/>
</dbReference>
<evidence type="ECO:0000259" key="6">
    <source>
        <dbReference type="PROSITE" id="PS51372"/>
    </source>
</evidence>
<dbReference type="RefSeq" id="WP_117894908.1">
    <property type="nucleotide sequence ID" value="NZ_CABJCV010000009.1"/>
</dbReference>
<accession>A0A412G139</accession>
<name>A0A412G139_9FIRM</name>
<dbReference type="InterPro" id="IPR007737">
    <property type="entry name" value="Mga_HTH"/>
</dbReference>
<dbReference type="SUPFAM" id="SSF55804">
    <property type="entry name" value="Phoshotransferase/anion transport protein"/>
    <property type="match status" value="1"/>
</dbReference>
<feature type="domain" description="PTS EIIA type-2" evidence="5">
    <location>
        <begin position="514"/>
        <end position="655"/>
    </location>
</feature>
<comment type="caution">
    <text evidence="7">The sequence shown here is derived from an EMBL/GenBank/DDBJ whole genome shotgun (WGS) entry which is preliminary data.</text>
</comment>
<dbReference type="InterPro" id="IPR036634">
    <property type="entry name" value="PRD_sf"/>
</dbReference>
<evidence type="ECO:0000313" key="8">
    <source>
        <dbReference type="Proteomes" id="UP000284178"/>
    </source>
</evidence>
<dbReference type="PROSITE" id="PS51372">
    <property type="entry name" value="PRD_2"/>
    <property type="match status" value="2"/>
</dbReference>
<organism evidence="7 8">
    <name type="scientific">Holdemania filiformis</name>
    <dbReference type="NCBI Taxonomy" id="61171"/>
    <lineage>
        <taxon>Bacteria</taxon>
        <taxon>Bacillati</taxon>
        <taxon>Bacillota</taxon>
        <taxon>Erysipelotrichia</taxon>
        <taxon>Erysipelotrichales</taxon>
        <taxon>Erysipelotrichaceae</taxon>
        <taxon>Holdemania</taxon>
    </lineage>
</organism>
<dbReference type="GeneID" id="83015480"/>
<dbReference type="AlphaFoldDB" id="A0A412G139"/>
<dbReference type="PROSITE" id="PS00372">
    <property type="entry name" value="PTS_EIIA_TYPE_2_HIS"/>
    <property type="match status" value="1"/>
</dbReference>
<dbReference type="InterPro" id="IPR016152">
    <property type="entry name" value="PTrfase/Anion_transptr"/>
</dbReference>
<protein>
    <submittedName>
        <fullName evidence="7">PRD domain-containing protein</fullName>
    </submittedName>
</protein>
<keyword evidence="8" id="KW-1185">Reference proteome</keyword>
<keyword evidence="4" id="KW-0804">Transcription</keyword>
<keyword evidence="2" id="KW-0805">Transcription regulation</keyword>